<evidence type="ECO:0000313" key="2">
    <source>
        <dbReference type="Proteomes" id="UP000254263"/>
    </source>
</evidence>
<evidence type="ECO:0008006" key="3">
    <source>
        <dbReference type="Google" id="ProtNLM"/>
    </source>
</evidence>
<evidence type="ECO:0000313" key="1">
    <source>
        <dbReference type="EMBL" id="SUB77159.1"/>
    </source>
</evidence>
<dbReference type="Proteomes" id="UP000254263">
    <property type="component" value="Unassembled WGS sequence"/>
</dbReference>
<accession>A0A379DFN3</accession>
<dbReference type="PROSITE" id="PS51257">
    <property type="entry name" value="PROKAR_LIPOPROTEIN"/>
    <property type="match status" value="1"/>
</dbReference>
<dbReference type="Pfam" id="PF14014">
    <property type="entry name" value="DUF4230"/>
    <property type="match status" value="1"/>
</dbReference>
<name>A0A379DFN3_9PORP</name>
<proteinExistence type="predicted"/>
<reference evidence="1 2" key="1">
    <citation type="submission" date="2018-06" db="EMBL/GenBank/DDBJ databases">
        <authorList>
            <consortium name="Pathogen Informatics"/>
            <person name="Doyle S."/>
        </authorList>
    </citation>
    <scope>NUCLEOTIDE SEQUENCE [LARGE SCALE GENOMIC DNA]</scope>
    <source>
        <strain evidence="1 2">NCTC13100</strain>
    </source>
</reference>
<dbReference type="InterPro" id="IPR025324">
    <property type="entry name" value="DUF4230"/>
</dbReference>
<organism evidence="1 2">
    <name type="scientific">Porphyromonas macacae</name>
    <dbReference type="NCBI Taxonomy" id="28115"/>
    <lineage>
        <taxon>Bacteria</taxon>
        <taxon>Pseudomonadati</taxon>
        <taxon>Bacteroidota</taxon>
        <taxon>Bacteroidia</taxon>
        <taxon>Bacteroidales</taxon>
        <taxon>Porphyromonadaceae</taxon>
        <taxon>Porphyromonas</taxon>
    </lineage>
</organism>
<dbReference type="AlphaFoldDB" id="A0A379DFN3"/>
<dbReference type="RefSeq" id="WP_018359575.1">
    <property type="nucleotide sequence ID" value="NZ_UGTI01000001.1"/>
</dbReference>
<dbReference type="EMBL" id="UGTI01000001">
    <property type="protein sequence ID" value="SUB77159.1"/>
    <property type="molecule type" value="Genomic_DNA"/>
</dbReference>
<protein>
    <recommendedName>
        <fullName evidence="3">DUF4230 domain-containing protein</fullName>
    </recommendedName>
</protein>
<sequence length="220" mass="25364">MLWFKVLSRIFSLFLTAVLLFSGCRSGKSDLPAAEELKADLQKVEKLTLAEADIHKVIILKDPDIHLKDVGSVKNMLKWAEEKIKPGVRTAVFSFDSQLAAFIDLSRLTEEDIVIDRKEKRCRMVLPPIMFELLGRDFTMQLDYQRITAYRSPVTPQERAELKNRAYKRLEKEVAQNPALHEQLRSRAEYRAKIWLTELLAMKGLTAEISFKQEKSSVKP</sequence>
<gene>
    <name evidence="1" type="ORF">NCTC13100_00274</name>
</gene>